<keyword evidence="10" id="KW-0238">DNA-binding</keyword>
<dbReference type="AlphaFoldDB" id="A0A8J6AS74"/>
<evidence type="ECO:0000256" key="4">
    <source>
        <dbReference type="ARBA" id="ARBA00022723"/>
    </source>
</evidence>
<dbReference type="OrthoDB" id="10032537at2759"/>
<feature type="region of interest" description="Disordered" evidence="14">
    <location>
        <begin position="857"/>
        <end position="914"/>
    </location>
</feature>
<evidence type="ECO:0000313" key="16">
    <source>
        <dbReference type="EMBL" id="KAG8523442.1"/>
    </source>
</evidence>
<keyword evidence="8" id="KW-0832">Ubl conjugation</keyword>
<keyword evidence="9" id="KW-0805">Transcription regulation</keyword>
<evidence type="ECO:0000256" key="2">
    <source>
        <dbReference type="ARBA" id="ARBA00004123"/>
    </source>
</evidence>
<dbReference type="PROSITE" id="PS00028">
    <property type="entry name" value="ZINC_FINGER_C2H2_1"/>
    <property type="match status" value="3"/>
</dbReference>
<dbReference type="GO" id="GO:0008270">
    <property type="term" value="F:zinc ion binding"/>
    <property type="evidence" value="ECO:0007669"/>
    <property type="project" value="UniProtKB-KW"/>
</dbReference>
<dbReference type="FunFam" id="3.30.160.60:FF:000298">
    <property type="entry name" value="zinc finger protein 280D isoform X1"/>
    <property type="match status" value="1"/>
</dbReference>
<dbReference type="Pfam" id="PF25414">
    <property type="entry name" value="zf-C2H2_Z280C_D"/>
    <property type="match status" value="1"/>
</dbReference>
<dbReference type="InterPro" id="IPR036236">
    <property type="entry name" value="Znf_C2H2_sf"/>
</dbReference>
<evidence type="ECO:0000256" key="9">
    <source>
        <dbReference type="ARBA" id="ARBA00023015"/>
    </source>
</evidence>
<dbReference type="Gene3D" id="3.30.160.60">
    <property type="entry name" value="Classic Zinc Finger"/>
    <property type="match status" value="1"/>
</dbReference>
<feature type="non-terminal residue" evidence="16">
    <location>
        <position position="1"/>
    </location>
</feature>
<evidence type="ECO:0000256" key="3">
    <source>
        <dbReference type="ARBA" id="ARBA00022499"/>
    </source>
</evidence>
<dbReference type="Pfam" id="PF13836">
    <property type="entry name" value="DUF4195"/>
    <property type="match status" value="1"/>
</dbReference>
<evidence type="ECO:0000256" key="6">
    <source>
        <dbReference type="ARBA" id="ARBA00022771"/>
    </source>
</evidence>
<keyword evidence="12" id="KW-0539">Nucleus</keyword>
<gene>
    <name evidence="16" type="ORF">J0S82_002307</name>
</gene>
<evidence type="ECO:0000313" key="17">
    <source>
        <dbReference type="Proteomes" id="UP000700334"/>
    </source>
</evidence>
<evidence type="ECO:0000259" key="15">
    <source>
        <dbReference type="PROSITE" id="PS50157"/>
    </source>
</evidence>
<dbReference type="SMART" id="SM00355">
    <property type="entry name" value="ZnF_C2H2"/>
    <property type="match status" value="9"/>
</dbReference>
<dbReference type="GO" id="GO:0000978">
    <property type="term" value="F:RNA polymerase II cis-regulatory region sequence-specific DNA binding"/>
    <property type="evidence" value="ECO:0007669"/>
    <property type="project" value="TreeGrafter"/>
</dbReference>
<comment type="caution">
    <text evidence="16">The sequence shown here is derived from an EMBL/GenBank/DDBJ whole genome shotgun (WGS) entry which is preliminary data.</text>
</comment>
<evidence type="ECO:0000256" key="10">
    <source>
        <dbReference type="ARBA" id="ARBA00023125"/>
    </source>
</evidence>
<feature type="non-terminal residue" evidence="16">
    <location>
        <position position="914"/>
    </location>
</feature>
<keyword evidence="11" id="KW-0804">Transcription</keyword>
<evidence type="ECO:0000256" key="14">
    <source>
        <dbReference type="SAM" id="MobiDB-lite"/>
    </source>
</evidence>
<evidence type="ECO:0000256" key="12">
    <source>
        <dbReference type="ARBA" id="ARBA00023242"/>
    </source>
</evidence>
<keyword evidence="7" id="KW-0862">Zinc</keyword>
<dbReference type="PANTHER" id="PTHR24388:SF62">
    <property type="entry name" value="ZINC FINGER PROTEIN 280C"/>
    <property type="match status" value="1"/>
</dbReference>
<feature type="compositionally biased region" description="Basic residues" evidence="14">
    <location>
        <begin position="548"/>
        <end position="565"/>
    </location>
</feature>
<keyword evidence="4" id="KW-0479">Metal-binding</keyword>
<evidence type="ECO:0000256" key="1">
    <source>
        <dbReference type="ARBA" id="ARBA00003729"/>
    </source>
</evidence>
<dbReference type="InterPro" id="IPR050527">
    <property type="entry name" value="Snail/Krueppel_Znf"/>
</dbReference>
<feature type="compositionally biased region" description="Basic residues" evidence="14">
    <location>
        <begin position="503"/>
        <end position="527"/>
    </location>
</feature>
<comment type="subcellular location">
    <subcellularLocation>
        <location evidence="2">Nucleus</location>
    </subcellularLocation>
</comment>
<dbReference type="EMBL" id="JAGFMF010011408">
    <property type="protein sequence ID" value="KAG8523442.1"/>
    <property type="molecule type" value="Genomic_DNA"/>
</dbReference>
<accession>A0A8J6AS74</accession>
<dbReference type="Pfam" id="PF25429">
    <property type="entry name" value="zf-POGZ"/>
    <property type="match status" value="1"/>
</dbReference>
<feature type="compositionally biased region" description="Low complexity" evidence="14">
    <location>
        <begin position="456"/>
        <end position="480"/>
    </location>
</feature>
<dbReference type="PROSITE" id="PS50157">
    <property type="entry name" value="ZINC_FINGER_C2H2_2"/>
    <property type="match status" value="1"/>
</dbReference>
<reference evidence="16" key="1">
    <citation type="journal article" date="2021" name="Evol. Appl.">
        <title>The genome of the Pyrenean desman and the effects of bottlenecks and inbreeding on the genomic landscape of an endangered species.</title>
        <authorList>
            <person name="Escoda L."/>
            <person name="Castresana J."/>
        </authorList>
    </citation>
    <scope>NUCLEOTIDE SEQUENCE</scope>
    <source>
        <strain evidence="16">IBE-C5619</strain>
    </source>
</reference>
<proteinExistence type="predicted"/>
<keyword evidence="5" id="KW-0677">Repeat</keyword>
<name>A0A8J6AS74_GALPY</name>
<feature type="compositionally biased region" description="Polar residues" evidence="14">
    <location>
        <begin position="30"/>
        <end position="41"/>
    </location>
</feature>
<evidence type="ECO:0000256" key="7">
    <source>
        <dbReference type="ARBA" id="ARBA00022833"/>
    </source>
</evidence>
<evidence type="ECO:0000256" key="13">
    <source>
        <dbReference type="PROSITE-ProRule" id="PRU00042"/>
    </source>
</evidence>
<feature type="compositionally biased region" description="Basic and acidic residues" evidence="14">
    <location>
        <begin position="886"/>
        <end position="895"/>
    </location>
</feature>
<feature type="region of interest" description="Disordered" evidence="14">
    <location>
        <begin position="1"/>
        <end position="86"/>
    </location>
</feature>
<evidence type="ECO:0000256" key="8">
    <source>
        <dbReference type="ARBA" id="ARBA00022843"/>
    </source>
</evidence>
<dbReference type="Proteomes" id="UP000700334">
    <property type="component" value="Unassembled WGS sequence"/>
</dbReference>
<dbReference type="PANTHER" id="PTHR24388">
    <property type="entry name" value="ZINC FINGER PROTEIN"/>
    <property type="match status" value="1"/>
</dbReference>
<dbReference type="GO" id="GO:0005634">
    <property type="term" value="C:nucleus"/>
    <property type="evidence" value="ECO:0007669"/>
    <property type="project" value="UniProtKB-SubCell"/>
</dbReference>
<keyword evidence="6 13" id="KW-0863">Zinc-finger</keyword>
<dbReference type="GO" id="GO:0000981">
    <property type="term" value="F:DNA-binding transcription factor activity, RNA polymerase II-specific"/>
    <property type="evidence" value="ECO:0007669"/>
    <property type="project" value="TreeGrafter"/>
</dbReference>
<organism evidence="16 17">
    <name type="scientific">Galemys pyrenaicus</name>
    <name type="common">Iberian desman</name>
    <name type="synonym">Pyrenean desman</name>
    <dbReference type="NCBI Taxonomy" id="202257"/>
    <lineage>
        <taxon>Eukaryota</taxon>
        <taxon>Metazoa</taxon>
        <taxon>Chordata</taxon>
        <taxon>Craniata</taxon>
        <taxon>Vertebrata</taxon>
        <taxon>Euteleostomi</taxon>
        <taxon>Mammalia</taxon>
        <taxon>Eutheria</taxon>
        <taxon>Laurasiatheria</taxon>
        <taxon>Eulipotyphla</taxon>
        <taxon>Talpidae</taxon>
        <taxon>Galemys</taxon>
    </lineage>
</organism>
<feature type="domain" description="C2H2-type" evidence="15">
    <location>
        <begin position="321"/>
        <end position="349"/>
    </location>
</feature>
<dbReference type="InterPro" id="IPR013087">
    <property type="entry name" value="Znf_C2H2_type"/>
</dbReference>
<comment type="function">
    <text evidence="1">May function as a transcription factor.</text>
</comment>
<dbReference type="InterPro" id="IPR057618">
    <property type="entry name" value="Znf_POGZ/Z280C-D-like"/>
</dbReference>
<evidence type="ECO:0000256" key="5">
    <source>
        <dbReference type="ARBA" id="ARBA00022737"/>
    </source>
</evidence>
<keyword evidence="3" id="KW-1017">Isopeptide bond</keyword>
<sequence length="914" mass="102040">ILNRGTPSSSSKGIKKETPSQGPADAVKPASQQSKDTSNTGAALPRFHPESKSSHSSVIVHRVSKPDFTKNSSQVESDDSSDLFDLTQDANPLSQERTSIYIEGLEQTVPFLKRPASRVKSVNPKKPKTSEGVTEINASASLSSLNSPSVASSQVMISKGTNTSSSQYKTGKPFLRSCPKCNIQFNLLDPLKYHMKRCCPDMVNKFLDMIKLELSNTENNTDAEKGKLIMLVSDFYYGRHEGAVDDDQKTYTTFKCFSCLKVLKNNIRFMNHMKHHLELEKQNSESWENHTTCQHCYRQYPTPFQLQCHIESTHTPHEFSTICKICELSFETEHTLLQHMKDTHKPGEMPYICQVCQFRSSIFSDVETHFRASHENTKNLLCPFCLKVSRMATPYMNHYMKHQKKGVHRCTKCRLQFLTCKEKLDHKTQHRTFIKPKELEGLPPGTKVTIRASIGPLHSRPSTTSPSSVPSTSSLQVSPPKSKVTIAEKPQKANTSKSNAVKAKVRKSKPSKFKASKPKASKPKASKPRATSSVACKPKASKPGRGAAKYKAKTSYKQKKQRNRKNQVSIALKNLRCRRGVHKCIECHSKIKDFASHFSIYIHCNFCKYNTNCNKAFINHMVSSHSNHPSKRFYIFKKHSGTLRGITLVCLKCDFLADSSGLDRMAKHLSQRKTHTCQMQKQHKFQKMFRVLLECELFDYETSLGCGLKKSNFGESLFLHDWPPIRLMLIWPEMTSRVAKKLSEPCSPGSARHLQALRPQPQPQAHWGGLPQAALGAGLLQLFWAGYPSPASSRRWSSEQHWALGSLLKRPAERGLGLFGLSPATAARPQITGLSRGAAIRGGERSAKGARGQALLAPKAEQQSPAGSGFPVSSKVKPSQLGSDCAEAHLQEPPRKGSLTSLRRAKERGGFSLL</sequence>
<feature type="region of interest" description="Disordered" evidence="14">
    <location>
        <begin position="455"/>
        <end position="565"/>
    </location>
</feature>
<dbReference type="InterPro" id="IPR025243">
    <property type="entry name" value="DUF4195"/>
</dbReference>
<keyword evidence="17" id="KW-1185">Reference proteome</keyword>
<evidence type="ECO:0000256" key="11">
    <source>
        <dbReference type="ARBA" id="ARBA00023163"/>
    </source>
</evidence>
<dbReference type="SUPFAM" id="SSF57667">
    <property type="entry name" value="beta-beta-alpha zinc fingers"/>
    <property type="match status" value="1"/>
</dbReference>
<protein>
    <submittedName>
        <fullName evidence="16">Zinc finger protein 280C</fullName>
    </submittedName>
</protein>
<feature type="compositionally biased region" description="Polar residues" evidence="14">
    <location>
        <begin position="1"/>
        <end position="12"/>
    </location>
</feature>
<dbReference type="InterPro" id="IPR059074">
    <property type="entry name" value="zf-C2H2_Z280C_D"/>
</dbReference>